<dbReference type="Pfam" id="PF00140">
    <property type="entry name" value="Sigma70_r1_2"/>
    <property type="match status" value="1"/>
</dbReference>
<keyword evidence="4 5" id="KW-0804">Transcription</keyword>
<feature type="domain" description="RNA polymerase sigma-70" evidence="6">
    <location>
        <begin position="63"/>
        <end position="76"/>
    </location>
</feature>
<dbReference type="InterPro" id="IPR007627">
    <property type="entry name" value="RNA_pol_sigma70_r2"/>
</dbReference>
<dbReference type="PIRSF" id="PIRSF000770">
    <property type="entry name" value="RNA_pol_sigma-SigE/K"/>
    <property type="match status" value="1"/>
</dbReference>
<dbReference type="InterPro" id="IPR013324">
    <property type="entry name" value="RNA_pol_sigma_r3/r4-like"/>
</dbReference>
<dbReference type="AlphaFoldDB" id="A0AA46I672"/>
<dbReference type="PANTHER" id="PTHR30603">
    <property type="entry name" value="RNA POLYMERASE SIGMA FACTOR RPO"/>
    <property type="match status" value="1"/>
</dbReference>
<gene>
    <name evidence="8" type="ORF">EV215_0542</name>
</gene>
<dbReference type="EMBL" id="SOBG01000002">
    <property type="protein sequence ID" value="TDT71850.1"/>
    <property type="molecule type" value="Genomic_DNA"/>
</dbReference>
<keyword evidence="1 5" id="KW-0805">Transcription regulation</keyword>
<name>A0AA46I672_9FUSO</name>
<proteinExistence type="inferred from homology"/>
<comment type="function">
    <text evidence="5">Sigma factors are initiation factors that promote the attachment of RNA polymerase to specific initiation sites and are then released.</text>
</comment>
<reference evidence="8 9" key="1">
    <citation type="submission" date="2019-03" db="EMBL/GenBank/DDBJ databases">
        <title>Genomic Encyclopedia of Type Strains, Phase IV (KMG-IV): sequencing the most valuable type-strain genomes for metagenomic binning, comparative biology and taxonomic classification.</title>
        <authorList>
            <person name="Goeker M."/>
        </authorList>
    </citation>
    <scope>NUCLEOTIDE SEQUENCE [LARGE SCALE GENOMIC DNA]</scope>
    <source>
        <strain evidence="8 9">DSM 100055</strain>
    </source>
</reference>
<keyword evidence="9" id="KW-1185">Reference proteome</keyword>
<dbReference type="InterPro" id="IPR013325">
    <property type="entry name" value="RNA_pol_sigma_r2"/>
</dbReference>
<comment type="similarity">
    <text evidence="5">Belongs to the sigma-70 factor family.</text>
</comment>
<sequence>MYITEYLKDISYYPLLTKEEEYQLSKKALAGSDEAREKLINSNLRLVVSVAKKYFGCGLSLPDLIQEGNIGLIKAVEKFNPDLGRRFSTYATWWIKQSILRALSTTKGAMRYPAYVHDNISKISKFIQKYKSENEELPPLNLIAHELEMKVKDVEKYLHLTNQSFVSLEDSFQDNVDLHSMVADETYIEENLLTQYEYYELWQQLNKLNEKEKVVIIYRYGLFNEKIHTLEEIGNMLNLTRERIRQIQIIALKKLKNKYKILYYN</sequence>
<dbReference type="GO" id="GO:0003677">
    <property type="term" value="F:DNA binding"/>
    <property type="evidence" value="ECO:0007669"/>
    <property type="project" value="UniProtKB-KW"/>
</dbReference>
<dbReference type="InterPro" id="IPR050239">
    <property type="entry name" value="Sigma-70_RNA_pol_init_factors"/>
</dbReference>
<evidence type="ECO:0000256" key="2">
    <source>
        <dbReference type="ARBA" id="ARBA00023082"/>
    </source>
</evidence>
<comment type="caution">
    <text evidence="8">The sequence shown here is derived from an EMBL/GenBank/DDBJ whole genome shotgun (WGS) entry which is preliminary data.</text>
</comment>
<evidence type="ECO:0000256" key="5">
    <source>
        <dbReference type="RuleBase" id="RU362124"/>
    </source>
</evidence>
<dbReference type="Proteomes" id="UP000294678">
    <property type="component" value="Unassembled WGS sequence"/>
</dbReference>
<organism evidence="8 9">
    <name type="scientific">Hypnocyclicus thermotrophus</name>
    <dbReference type="NCBI Taxonomy" id="1627895"/>
    <lineage>
        <taxon>Bacteria</taxon>
        <taxon>Fusobacteriati</taxon>
        <taxon>Fusobacteriota</taxon>
        <taxon>Fusobacteriia</taxon>
        <taxon>Fusobacteriales</taxon>
        <taxon>Fusobacteriaceae</taxon>
        <taxon>Hypnocyclicus</taxon>
    </lineage>
</organism>
<evidence type="ECO:0000256" key="1">
    <source>
        <dbReference type="ARBA" id="ARBA00023015"/>
    </source>
</evidence>
<protein>
    <recommendedName>
        <fullName evidence="5">RNA polymerase sigma factor</fullName>
    </recommendedName>
</protein>
<accession>A0AA46I672</accession>
<dbReference type="InterPro" id="IPR007630">
    <property type="entry name" value="RNA_pol_sigma70_r4"/>
</dbReference>
<dbReference type="PROSITE" id="PS00716">
    <property type="entry name" value="SIGMA70_2"/>
    <property type="match status" value="1"/>
</dbReference>
<dbReference type="SUPFAM" id="SSF88659">
    <property type="entry name" value="Sigma3 and sigma4 domains of RNA polymerase sigma factors"/>
    <property type="match status" value="2"/>
</dbReference>
<dbReference type="CDD" id="cd06171">
    <property type="entry name" value="Sigma70_r4"/>
    <property type="match status" value="1"/>
</dbReference>
<dbReference type="Gene3D" id="1.10.10.10">
    <property type="entry name" value="Winged helix-like DNA-binding domain superfamily/Winged helix DNA-binding domain"/>
    <property type="match status" value="2"/>
</dbReference>
<dbReference type="SUPFAM" id="SSF88946">
    <property type="entry name" value="Sigma2 domain of RNA polymerase sigma factors"/>
    <property type="match status" value="1"/>
</dbReference>
<dbReference type="NCBIfam" id="TIGR02937">
    <property type="entry name" value="sigma70-ECF"/>
    <property type="match status" value="1"/>
</dbReference>
<keyword evidence="2 5" id="KW-0731">Sigma factor</keyword>
<evidence type="ECO:0000313" key="9">
    <source>
        <dbReference type="Proteomes" id="UP000294678"/>
    </source>
</evidence>
<evidence type="ECO:0000259" key="7">
    <source>
        <dbReference type="PROSITE" id="PS00716"/>
    </source>
</evidence>
<dbReference type="RefSeq" id="WP_134112445.1">
    <property type="nucleotide sequence ID" value="NZ_SOBG01000002.1"/>
</dbReference>
<dbReference type="PRINTS" id="PR00046">
    <property type="entry name" value="SIGMA70FCT"/>
</dbReference>
<dbReference type="GO" id="GO:0006352">
    <property type="term" value="P:DNA-templated transcription initiation"/>
    <property type="evidence" value="ECO:0007669"/>
    <property type="project" value="InterPro"/>
</dbReference>
<evidence type="ECO:0000256" key="3">
    <source>
        <dbReference type="ARBA" id="ARBA00023125"/>
    </source>
</evidence>
<dbReference type="PANTHER" id="PTHR30603:SF47">
    <property type="entry name" value="RNA POLYMERASE SIGMA FACTOR SIGD, CHLOROPLASTIC"/>
    <property type="match status" value="1"/>
</dbReference>
<dbReference type="Pfam" id="PF04545">
    <property type="entry name" value="Sigma70_r4"/>
    <property type="match status" value="1"/>
</dbReference>
<dbReference type="InterPro" id="IPR000943">
    <property type="entry name" value="RNA_pol_sigma70"/>
</dbReference>
<dbReference type="GO" id="GO:0016987">
    <property type="term" value="F:sigma factor activity"/>
    <property type="evidence" value="ECO:0007669"/>
    <property type="project" value="UniProtKB-KW"/>
</dbReference>
<evidence type="ECO:0000313" key="8">
    <source>
        <dbReference type="EMBL" id="TDT71850.1"/>
    </source>
</evidence>
<feature type="domain" description="RNA polymerase sigma-70" evidence="7">
    <location>
        <begin position="229"/>
        <end position="255"/>
    </location>
</feature>
<dbReference type="InterPro" id="IPR036388">
    <property type="entry name" value="WH-like_DNA-bd_sf"/>
</dbReference>
<evidence type="ECO:0000259" key="6">
    <source>
        <dbReference type="PROSITE" id="PS00715"/>
    </source>
</evidence>
<keyword evidence="3 5" id="KW-0238">DNA-binding</keyword>
<dbReference type="InterPro" id="IPR009042">
    <property type="entry name" value="RNA_pol_sigma70_r1_2"/>
</dbReference>
<dbReference type="InterPro" id="IPR014284">
    <property type="entry name" value="RNA_pol_sigma-70_dom"/>
</dbReference>
<dbReference type="Pfam" id="PF04542">
    <property type="entry name" value="Sigma70_r2"/>
    <property type="match status" value="1"/>
</dbReference>
<dbReference type="Gene3D" id="1.10.601.10">
    <property type="entry name" value="RNA Polymerase Primary Sigma Factor"/>
    <property type="match status" value="1"/>
</dbReference>
<evidence type="ECO:0000256" key="4">
    <source>
        <dbReference type="ARBA" id="ARBA00023163"/>
    </source>
</evidence>
<dbReference type="PROSITE" id="PS00715">
    <property type="entry name" value="SIGMA70_1"/>
    <property type="match status" value="1"/>
</dbReference>